<dbReference type="AlphaFoldDB" id="B1J6L8"/>
<dbReference type="SUPFAM" id="SSF110997">
    <property type="entry name" value="Sporulation related repeat"/>
    <property type="match status" value="1"/>
</dbReference>
<evidence type="ECO:0000259" key="1">
    <source>
        <dbReference type="PROSITE" id="PS51724"/>
    </source>
</evidence>
<sequence length="212" mass="22975">MVAVRAMGRHARIRRFETGGTRVRKLAVVMAVLALVGCENEVEGVHKQVAEHLPNPKTAKFGNVRIDTKGTICGQVRGKDDAGQYEAYRSYVAIKGDGGQYDIIVDDNGNNLRIREICGGAELQRRAEALADQPAPQGWDVEVIQGANMGALSDMTARLIEKGIPSSVEYRNGKPVVLLGPFPTKEEAEARKAEVMAKLGTDSVVIQHGAQR</sequence>
<dbReference type="KEGG" id="ppw:PputW619_1950"/>
<dbReference type="Gene3D" id="3.30.70.1070">
    <property type="entry name" value="Sporulation related repeat"/>
    <property type="match status" value="1"/>
</dbReference>
<feature type="domain" description="SPOR" evidence="1">
    <location>
        <begin position="133"/>
        <end position="208"/>
    </location>
</feature>
<dbReference type="STRING" id="390235.PputW619_1950"/>
<dbReference type="HOGENOM" id="CLU_1433366_0_0_6"/>
<name>B1J6L8_PSEPW</name>
<dbReference type="PROSITE" id="PS51724">
    <property type="entry name" value="SPOR"/>
    <property type="match status" value="1"/>
</dbReference>
<dbReference type="GO" id="GO:0042834">
    <property type="term" value="F:peptidoglycan binding"/>
    <property type="evidence" value="ECO:0007669"/>
    <property type="project" value="InterPro"/>
</dbReference>
<organism evidence="2">
    <name type="scientific">Pseudomonas putida (strain W619)</name>
    <dbReference type="NCBI Taxonomy" id="390235"/>
    <lineage>
        <taxon>Bacteria</taxon>
        <taxon>Pseudomonadati</taxon>
        <taxon>Pseudomonadota</taxon>
        <taxon>Gammaproteobacteria</taxon>
        <taxon>Pseudomonadales</taxon>
        <taxon>Pseudomonadaceae</taxon>
        <taxon>Pseudomonas</taxon>
    </lineage>
</organism>
<dbReference type="EMBL" id="CP000949">
    <property type="protein sequence ID" value="ACA72453.1"/>
    <property type="molecule type" value="Genomic_DNA"/>
</dbReference>
<protein>
    <submittedName>
        <fullName evidence="2">Sporulation domain protein</fullName>
    </submittedName>
</protein>
<gene>
    <name evidence="2" type="ordered locus">PputW619_1950</name>
</gene>
<dbReference type="eggNOG" id="ENOG5033C7A">
    <property type="taxonomic scope" value="Bacteria"/>
</dbReference>
<proteinExistence type="predicted"/>
<evidence type="ECO:0000313" key="2">
    <source>
        <dbReference type="EMBL" id="ACA72453.1"/>
    </source>
</evidence>
<dbReference type="InterPro" id="IPR007730">
    <property type="entry name" value="SPOR-like_dom"/>
</dbReference>
<dbReference type="Pfam" id="PF05036">
    <property type="entry name" value="SPOR"/>
    <property type="match status" value="1"/>
</dbReference>
<reference evidence="2" key="1">
    <citation type="submission" date="2008-02" db="EMBL/GenBank/DDBJ databases">
        <title>Complete sequence of Psuedomonas putida W619.</title>
        <authorList>
            <consortium name="US DOE Joint Genome Institute"/>
            <person name="Copeland A."/>
            <person name="Lucas S."/>
            <person name="Lapidus A."/>
            <person name="Barry K."/>
            <person name="Detter J.C."/>
            <person name="Glavina del Rio T."/>
            <person name="Dalin E."/>
            <person name="Tice H."/>
            <person name="Pitluck S."/>
            <person name="Chain P."/>
            <person name="Malfatti S."/>
            <person name="Shin M."/>
            <person name="Vergez L."/>
            <person name="Schmutz J."/>
            <person name="Larimer F."/>
            <person name="Land M."/>
            <person name="Hauser L."/>
            <person name="Kyrpides N."/>
            <person name="Kim E."/>
            <person name="Taghavi S."/>
            <person name="Vangronsveld D."/>
            <person name="van der Lelie D."/>
            <person name="Richardson P."/>
        </authorList>
    </citation>
    <scope>NUCLEOTIDE SEQUENCE</scope>
    <source>
        <strain evidence="2">W619</strain>
    </source>
</reference>
<accession>B1J6L8</accession>
<dbReference type="InterPro" id="IPR036680">
    <property type="entry name" value="SPOR-like_sf"/>
</dbReference>